<sequence>MIVACWNAAWHSSRSWQGKAISQRILASGAEIVCIPECQGELLEGEWHVARSETNYGYPIVPGRSKVTLWSRNGWRDIERTASRGMPGGRFVAATTATSLGAVRVIGVCVPWYAAHVSTGRRDRRPWEDHIAYLKALAPPSASSLPLIMLGDFNQAVPNRRAPAEAVSLLETALADLTVHTSGVVSGLSRPSVCHIASTRPFVAAKTIGIAAETERGPLSDHDGLIVEFDLRVPA</sequence>
<dbReference type="Proteomes" id="UP000281547">
    <property type="component" value="Unassembled WGS sequence"/>
</dbReference>
<keyword evidence="2" id="KW-0255">Endonuclease</keyword>
<feature type="domain" description="Endonuclease/exonuclease/phosphatase" evidence="1">
    <location>
        <begin position="6"/>
        <end position="157"/>
    </location>
</feature>
<dbReference type="Pfam" id="PF03372">
    <property type="entry name" value="Exo_endo_phos"/>
    <property type="match status" value="1"/>
</dbReference>
<keyword evidence="3" id="KW-1185">Reference proteome</keyword>
<proteinExistence type="predicted"/>
<reference evidence="2 3" key="1">
    <citation type="journal article" date="2016" name="Int. J. Syst. Evol. Microbiol.">
        <title>Arsenicitalea aurantiaca gen. nov., sp. nov., a new member of the family Hyphomicrobiaceae, isolated from high-arsenic sediment.</title>
        <authorList>
            <person name="Mu Y."/>
            <person name="Zhou L."/>
            <person name="Zeng X.C."/>
            <person name="Liu L."/>
            <person name="Pan Y."/>
            <person name="Chen X."/>
            <person name="Wang J."/>
            <person name="Li S."/>
            <person name="Li W.J."/>
            <person name="Wang Y."/>
        </authorList>
    </citation>
    <scope>NUCLEOTIDE SEQUENCE [LARGE SCALE GENOMIC DNA]</scope>
    <source>
        <strain evidence="2 3">42-50</strain>
    </source>
</reference>
<dbReference type="SUPFAM" id="SSF56219">
    <property type="entry name" value="DNase I-like"/>
    <property type="match status" value="1"/>
</dbReference>
<keyword evidence="2" id="KW-0378">Hydrolase</keyword>
<dbReference type="GO" id="GO:0004527">
    <property type="term" value="F:exonuclease activity"/>
    <property type="evidence" value="ECO:0007669"/>
    <property type="project" value="UniProtKB-KW"/>
</dbReference>
<evidence type="ECO:0000313" key="3">
    <source>
        <dbReference type="Proteomes" id="UP000281547"/>
    </source>
</evidence>
<dbReference type="InterPro" id="IPR005135">
    <property type="entry name" value="Endo/exonuclease/phosphatase"/>
</dbReference>
<dbReference type="AlphaFoldDB" id="A0A433XEF1"/>
<organism evidence="2 3">
    <name type="scientific">Arsenicitalea aurantiaca</name>
    <dbReference type="NCBI Taxonomy" id="1783274"/>
    <lineage>
        <taxon>Bacteria</taxon>
        <taxon>Pseudomonadati</taxon>
        <taxon>Pseudomonadota</taxon>
        <taxon>Alphaproteobacteria</taxon>
        <taxon>Hyphomicrobiales</taxon>
        <taxon>Devosiaceae</taxon>
        <taxon>Arsenicitalea</taxon>
    </lineage>
</organism>
<dbReference type="InterPro" id="IPR036691">
    <property type="entry name" value="Endo/exonu/phosph_ase_sf"/>
</dbReference>
<protein>
    <submittedName>
        <fullName evidence="2">Endonuclease/exonuclease/phosphatase family protein</fullName>
    </submittedName>
</protein>
<evidence type="ECO:0000313" key="2">
    <source>
        <dbReference type="EMBL" id="RUT32440.1"/>
    </source>
</evidence>
<keyword evidence="2" id="KW-0540">Nuclease</keyword>
<dbReference type="Gene3D" id="3.60.10.10">
    <property type="entry name" value="Endonuclease/exonuclease/phosphatase"/>
    <property type="match status" value="1"/>
</dbReference>
<evidence type="ECO:0000259" key="1">
    <source>
        <dbReference type="Pfam" id="PF03372"/>
    </source>
</evidence>
<gene>
    <name evidence="2" type="ORF">EMQ25_04575</name>
</gene>
<accession>A0A433XEF1</accession>
<name>A0A433XEF1_9HYPH</name>
<keyword evidence="2" id="KW-0269">Exonuclease</keyword>
<dbReference type="GO" id="GO:0004519">
    <property type="term" value="F:endonuclease activity"/>
    <property type="evidence" value="ECO:0007669"/>
    <property type="project" value="UniProtKB-KW"/>
</dbReference>
<dbReference type="OrthoDB" id="4482443at2"/>
<dbReference type="EMBL" id="RZNJ01000002">
    <property type="protein sequence ID" value="RUT32440.1"/>
    <property type="molecule type" value="Genomic_DNA"/>
</dbReference>
<dbReference type="RefSeq" id="WP_127187397.1">
    <property type="nucleotide sequence ID" value="NZ_RZNJ01000002.1"/>
</dbReference>
<comment type="caution">
    <text evidence="2">The sequence shown here is derived from an EMBL/GenBank/DDBJ whole genome shotgun (WGS) entry which is preliminary data.</text>
</comment>